<reference evidence="2" key="1">
    <citation type="submission" date="2018-01" db="EMBL/GenBank/DDBJ databases">
        <title>An insight into the sialome of Amazonian anophelines.</title>
        <authorList>
            <person name="Ribeiro J.M."/>
            <person name="Scarpassa V."/>
            <person name="Calvo E."/>
        </authorList>
    </citation>
    <scope>NUCLEOTIDE SEQUENCE</scope>
    <source>
        <tissue evidence="2">Salivary glands</tissue>
    </source>
</reference>
<accession>A0A2M4CF88</accession>
<protein>
    <submittedName>
        <fullName evidence="2">Putative secreted protein</fullName>
    </submittedName>
</protein>
<name>A0A2M4CF88_9DIPT</name>
<feature type="signal peptide" evidence="1">
    <location>
        <begin position="1"/>
        <end position="17"/>
    </location>
</feature>
<keyword evidence="1" id="KW-0732">Signal</keyword>
<evidence type="ECO:0000256" key="1">
    <source>
        <dbReference type="SAM" id="SignalP"/>
    </source>
</evidence>
<proteinExistence type="predicted"/>
<dbReference type="EMBL" id="GGFJ01014690">
    <property type="protein sequence ID" value="MBW63831.1"/>
    <property type="molecule type" value="Transcribed_RNA"/>
</dbReference>
<feature type="chain" id="PRO_5014805118" evidence="1">
    <location>
        <begin position="18"/>
        <end position="68"/>
    </location>
</feature>
<organism evidence="2">
    <name type="scientific">Anopheles marajoara</name>
    <dbReference type="NCBI Taxonomy" id="58244"/>
    <lineage>
        <taxon>Eukaryota</taxon>
        <taxon>Metazoa</taxon>
        <taxon>Ecdysozoa</taxon>
        <taxon>Arthropoda</taxon>
        <taxon>Hexapoda</taxon>
        <taxon>Insecta</taxon>
        <taxon>Pterygota</taxon>
        <taxon>Neoptera</taxon>
        <taxon>Endopterygota</taxon>
        <taxon>Diptera</taxon>
        <taxon>Nematocera</taxon>
        <taxon>Culicoidea</taxon>
        <taxon>Culicidae</taxon>
        <taxon>Anophelinae</taxon>
        <taxon>Anopheles</taxon>
    </lineage>
</organism>
<sequence>MFLFRFVAFILVSLSEARKRQALLFLHFPVYSGVLEEGEEKIQLFSSRKRIVRGHSVVYCLLGRSLTN</sequence>
<dbReference type="AlphaFoldDB" id="A0A2M4CF88"/>
<evidence type="ECO:0000313" key="2">
    <source>
        <dbReference type="EMBL" id="MBW63831.1"/>
    </source>
</evidence>